<sequence>MEELTKLLLTQPPTNNNDQLLNIHKTLSTTTIKTLDDDQHILEQLRQHAKLAQSNFDAIDTQLTDSSQKVQKLIKEAQDETQRLKPISERVHEEFIKWEDEYIDHHESLKPKPAQNLHSLQEHTGNARLIDSLSEQIHWLKELRRLRLWFSLLLDFRNRSAELLSSAGQHSSTNELESSVDQLFELIQSYQDLRKLPHSSNHFNLYHRPNLLIQFFSFFFILTKAHHYLIRHVAQTLENEIEWPQPSRAPLDFKSPSTTRILSSFKTAVKFQNKLNSKPNLVSLVERRPERADQESVIWLPLLEGSILLKAILKPIILRFRFHFDGHRPTNRLDKPEWYLNHILDRLAEHEKFIKSDLQKLFELSGQGFIKVFHGFTVHLVRVVEKKLKRSIPEILEMKPILAHTIEKAIAFDQVIKQMNYLSVKRNDRSNQWLGTVDGILSNHQWFKIWFEAEKRLAVVDDMYLEIISSKDTWEVNEEDQRPLSMNIPATNSALKMQDLVEQIKSKYEGLPRLSYQAEFLIKIQIVVLEAYSQRISGVLDGFERNRLMTVVGGGESTVIGWWHAFEVGMMTWYVICPFSDTYTGGREGSLTVSEEGVRSFMRSSMMSSSRRNCQRLQRNCLVELRRLLFDRWSKKSW</sequence>
<protein>
    <submittedName>
        <fullName evidence="1">Uncharacterized protein</fullName>
    </submittedName>
</protein>
<dbReference type="PANTHER" id="PTHR13520">
    <property type="entry name" value="RAD50-INTERACTING PROTEIN 1 RINT-1"/>
    <property type="match status" value="1"/>
</dbReference>
<comment type="caution">
    <text evidence="1">The sequence shown here is derived from an EMBL/GenBank/DDBJ whole genome shotgun (WGS) entry which is preliminary data.</text>
</comment>
<dbReference type="EMBL" id="LAVV01007897">
    <property type="protein sequence ID" value="KNZ54406.1"/>
    <property type="molecule type" value="Genomic_DNA"/>
</dbReference>
<dbReference type="GO" id="GO:0070939">
    <property type="term" value="C:Dsl1/NZR complex"/>
    <property type="evidence" value="ECO:0007669"/>
    <property type="project" value="InterPro"/>
</dbReference>
<dbReference type="Pfam" id="PF04437">
    <property type="entry name" value="RINT1_TIP1"/>
    <property type="match status" value="1"/>
</dbReference>
<dbReference type="OrthoDB" id="407410at2759"/>
<accession>A0A0L6V0X7</accession>
<dbReference type="GO" id="GO:0006888">
    <property type="term" value="P:endoplasmic reticulum to Golgi vesicle-mediated transport"/>
    <property type="evidence" value="ECO:0007669"/>
    <property type="project" value="InterPro"/>
</dbReference>
<reference evidence="1 2" key="1">
    <citation type="submission" date="2015-08" db="EMBL/GenBank/DDBJ databases">
        <title>Next Generation Sequencing and Analysis of the Genome of Puccinia sorghi L Schw, the Causal Agent of Maize Common Rust.</title>
        <authorList>
            <person name="Rochi L."/>
            <person name="Burguener G."/>
            <person name="Darino M."/>
            <person name="Turjanski A."/>
            <person name="Kreff E."/>
            <person name="Dieguez M.J."/>
            <person name="Sacco F."/>
        </authorList>
    </citation>
    <scope>NUCLEOTIDE SEQUENCE [LARGE SCALE GENOMIC DNA]</scope>
    <source>
        <strain evidence="1 2">RO10H11247</strain>
    </source>
</reference>
<dbReference type="GO" id="GO:0060628">
    <property type="term" value="P:regulation of ER to Golgi vesicle-mediated transport"/>
    <property type="evidence" value="ECO:0007669"/>
    <property type="project" value="TreeGrafter"/>
</dbReference>
<dbReference type="Proteomes" id="UP000037035">
    <property type="component" value="Unassembled WGS sequence"/>
</dbReference>
<dbReference type="PROSITE" id="PS51386">
    <property type="entry name" value="RINT1_TIP20"/>
    <property type="match status" value="1"/>
</dbReference>
<dbReference type="VEuPathDB" id="FungiDB:VP01_2956g2"/>
<evidence type="ECO:0000313" key="1">
    <source>
        <dbReference type="EMBL" id="KNZ54406.1"/>
    </source>
</evidence>
<evidence type="ECO:0000313" key="2">
    <source>
        <dbReference type="Proteomes" id="UP000037035"/>
    </source>
</evidence>
<gene>
    <name evidence="1" type="ORF">VP01_2956g2</name>
</gene>
<dbReference type="InterPro" id="IPR007528">
    <property type="entry name" value="RINT1_Tip20"/>
</dbReference>
<organism evidence="1 2">
    <name type="scientific">Puccinia sorghi</name>
    <dbReference type="NCBI Taxonomy" id="27349"/>
    <lineage>
        <taxon>Eukaryota</taxon>
        <taxon>Fungi</taxon>
        <taxon>Dikarya</taxon>
        <taxon>Basidiomycota</taxon>
        <taxon>Pucciniomycotina</taxon>
        <taxon>Pucciniomycetes</taxon>
        <taxon>Pucciniales</taxon>
        <taxon>Pucciniaceae</taxon>
        <taxon>Puccinia</taxon>
    </lineage>
</organism>
<dbReference type="AlphaFoldDB" id="A0A0L6V0X7"/>
<dbReference type="GO" id="GO:0006890">
    <property type="term" value="P:retrograde vesicle-mediated transport, Golgi to endoplasmic reticulum"/>
    <property type="evidence" value="ECO:0007669"/>
    <property type="project" value="InterPro"/>
</dbReference>
<name>A0A0L6V0X7_9BASI</name>
<keyword evidence="2" id="KW-1185">Reference proteome</keyword>
<dbReference type="PANTHER" id="PTHR13520:SF0">
    <property type="entry name" value="RAD50-INTERACTING PROTEIN 1"/>
    <property type="match status" value="1"/>
</dbReference>
<proteinExistence type="predicted"/>
<dbReference type="STRING" id="27349.A0A0L6V0X7"/>